<evidence type="ECO:0000256" key="3">
    <source>
        <dbReference type="ARBA" id="ARBA00023125"/>
    </source>
</evidence>
<evidence type="ECO:0000313" key="11">
    <source>
        <dbReference type="Proteomes" id="UP001231189"/>
    </source>
</evidence>
<feature type="compositionally biased region" description="Basic residues" evidence="8">
    <location>
        <begin position="82"/>
        <end position="91"/>
    </location>
</feature>
<evidence type="ECO:0000256" key="2">
    <source>
        <dbReference type="ARBA" id="ARBA00023015"/>
    </source>
</evidence>
<dbReference type="GO" id="GO:0005634">
    <property type="term" value="C:nucleus"/>
    <property type="evidence" value="ECO:0007669"/>
    <property type="project" value="UniProtKB-SubCell"/>
</dbReference>
<evidence type="ECO:0000256" key="8">
    <source>
        <dbReference type="SAM" id="MobiDB-lite"/>
    </source>
</evidence>
<keyword evidence="11" id="KW-1185">Reference proteome</keyword>
<sequence>MEGRRKYKGVQLRKWGKSVSEIRLPNSRELISLGSYDAPEKSARAFDATFVSLRGHQASAAAEGLTPGLTAPAIGHTATASTRRRCRRPRSRPLAYACQPYPRRHRLLTVAGNGHRAVD</sequence>
<dbReference type="InterPro" id="IPR001471">
    <property type="entry name" value="AP2/ERF_dom"/>
</dbReference>
<comment type="similarity">
    <text evidence="7">Belongs to the AP2/ERF transcription factor family. ERF subfamily.</text>
</comment>
<organism evidence="10 11">
    <name type="scientific">Lolium multiflorum</name>
    <name type="common">Italian ryegrass</name>
    <name type="synonym">Lolium perenne subsp. multiflorum</name>
    <dbReference type="NCBI Taxonomy" id="4521"/>
    <lineage>
        <taxon>Eukaryota</taxon>
        <taxon>Viridiplantae</taxon>
        <taxon>Streptophyta</taxon>
        <taxon>Embryophyta</taxon>
        <taxon>Tracheophyta</taxon>
        <taxon>Spermatophyta</taxon>
        <taxon>Magnoliopsida</taxon>
        <taxon>Liliopsida</taxon>
        <taxon>Poales</taxon>
        <taxon>Poaceae</taxon>
        <taxon>BOP clade</taxon>
        <taxon>Pooideae</taxon>
        <taxon>Poodae</taxon>
        <taxon>Poeae</taxon>
        <taxon>Poeae Chloroplast Group 2 (Poeae type)</taxon>
        <taxon>Loliodinae</taxon>
        <taxon>Loliinae</taxon>
        <taxon>Lolium</taxon>
    </lineage>
</organism>
<keyword evidence="3" id="KW-0238">DNA-binding</keyword>
<evidence type="ECO:0000256" key="5">
    <source>
        <dbReference type="ARBA" id="ARBA00023163"/>
    </source>
</evidence>
<evidence type="ECO:0000313" key="10">
    <source>
        <dbReference type="EMBL" id="KAK1620249.1"/>
    </source>
</evidence>
<dbReference type="GO" id="GO:0003700">
    <property type="term" value="F:DNA-binding transcription factor activity"/>
    <property type="evidence" value="ECO:0007669"/>
    <property type="project" value="InterPro"/>
</dbReference>
<keyword evidence="5" id="KW-0804">Transcription</keyword>
<keyword evidence="6" id="KW-0539">Nucleus</keyword>
<dbReference type="Gene3D" id="3.30.730.10">
    <property type="entry name" value="AP2/ERF domain"/>
    <property type="match status" value="1"/>
</dbReference>
<dbReference type="CDD" id="cd00018">
    <property type="entry name" value="AP2"/>
    <property type="match status" value="1"/>
</dbReference>
<keyword evidence="4" id="KW-0010">Activator</keyword>
<dbReference type="InterPro" id="IPR016177">
    <property type="entry name" value="DNA-bd_dom_sf"/>
</dbReference>
<accession>A0AAD8RIG6</accession>
<reference evidence="10" key="1">
    <citation type="submission" date="2023-07" db="EMBL/GenBank/DDBJ databases">
        <title>A chromosome-level genome assembly of Lolium multiflorum.</title>
        <authorList>
            <person name="Chen Y."/>
            <person name="Copetti D."/>
            <person name="Kolliker R."/>
            <person name="Studer B."/>
        </authorList>
    </citation>
    <scope>NUCLEOTIDE SEQUENCE</scope>
    <source>
        <strain evidence="10">02402/16</strain>
        <tissue evidence="10">Leaf</tissue>
    </source>
</reference>
<dbReference type="AlphaFoldDB" id="A0AAD8RIG6"/>
<dbReference type="InterPro" id="IPR051032">
    <property type="entry name" value="AP2/ERF_TF_ERF_subfamily"/>
</dbReference>
<evidence type="ECO:0000259" key="9">
    <source>
        <dbReference type="PROSITE" id="PS51032"/>
    </source>
</evidence>
<evidence type="ECO:0000256" key="1">
    <source>
        <dbReference type="ARBA" id="ARBA00004123"/>
    </source>
</evidence>
<name>A0AAD8RIG6_LOLMU</name>
<evidence type="ECO:0000256" key="7">
    <source>
        <dbReference type="ARBA" id="ARBA00024343"/>
    </source>
</evidence>
<dbReference type="Proteomes" id="UP001231189">
    <property type="component" value="Unassembled WGS sequence"/>
</dbReference>
<dbReference type="EMBL" id="JAUUTY010000006">
    <property type="protein sequence ID" value="KAK1620249.1"/>
    <property type="molecule type" value="Genomic_DNA"/>
</dbReference>
<dbReference type="PROSITE" id="PS51032">
    <property type="entry name" value="AP2_ERF"/>
    <property type="match status" value="1"/>
</dbReference>
<feature type="domain" description="AP2/ERF" evidence="9">
    <location>
        <begin position="6"/>
        <end position="72"/>
    </location>
</feature>
<keyword evidence="2" id="KW-0805">Transcription regulation</keyword>
<dbReference type="SMART" id="SM00380">
    <property type="entry name" value="AP2"/>
    <property type="match status" value="1"/>
</dbReference>
<dbReference type="SUPFAM" id="SSF54171">
    <property type="entry name" value="DNA-binding domain"/>
    <property type="match status" value="1"/>
</dbReference>
<dbReference type="PANTHER" id="PTHR31985:SF215">
    <property type="entry name" value="OS02G0781300 PROTEIN"/>
    <property type="match status" value="1"/>
</dbReference>
<dbReference type="InterPro" id="IPR036955">
    <property type="entry name" value="AP2/ERF_dom_sf"/>
</dbReference>
<dbReference type="PANTHER" id="PTHR31985">
    <property type="entry name" value="ETHYLENE-RESPONSIVE TRANSCRIPTION FACTOR ERF042-RELATED"/>
    <property type="match status" value="1"/>
</dbReference>
<evidence type="ECO:0000256" key="4">
    <source>
        <dbReference type="ARBA" id="ARBA00023159"/>
    </source>
</evidence>
<evidence type="ECO:0000256" key="6">
    <source>
        <dbReference type="ARBA" id="ARBA00023242"/>
    </source>
</evidence>
<protein>
    <recommendedName>
        <fullName evidence="9">AP2/ERF domain-containing protein</fullName>
    </recommendedName>
</protein>
<proteinExistence type="inferred from homology"/>
<comment type="caution">
    <text evidence="10">The sequence shown here is derived from an EMBL/GenBank/DDBJ whole genome shotgun (WGS) entry which is preliminary data.</text>
</comment>
<comment type="subcellular location">
    <subcellularLocation>
        <location evidence="1">Nucleus</location>
    </subcellularLocation>
</comment>
<feature type="region of interest" description="Disordered" evidence="8">
    <location>
        <begin position="72"/>
        <end position="91"/>
    </location>
</feature>
<gene>
    <name evidence="10" type="ORF">QYE76_025766</name>
</gene>
<dbReference type="GO" id="GO:0003677">
    <property type="term" value="F:DNA binding"/>
    <property type="evidence" value="ECO:0007669"/>
    <property type="project" value="UniProtKB-KW"/>
</dbReference>